<evidence type="ECO:0000259" key="2">
    <source>
        <dbReference type="Pfam" id="PF20720"/>
    </source>
</evidence>
<dbReference type="InterPro" id="IPR011990">
    <property type="entry name" value="TPR-like_helical_dom_sf"/>
</dbReference>
<dbReference type="Proteomes" id="UP000272729">
    <property type="component" value="Unassembled WGS sequence"/>
</dbReference>
<dbReference type="SUPFAM" id="SSF52540">
    <property type="entry name" value="P-loop containing nucleoside triphosphate hydrolases"/>
    <property type="match status" value="1"/>
</dbReference>
<organism evidence="3 4">
    <name type="scientific">Saccharothrix variisporea</name>
    <dbReference type="NCBI Taxonomy" id="543527"/>
    <lineage>
        <taxon>Bacteria</taxon>
        <taxon>Bacillati</taxon>
        <taxon>Actinomycetota</taxon>
        <taxon>Actinomycetes</taxon>
        <taxon>Pseudonocardiales</taxon>
        <taxon>Pseudonocardiaceae</taxon>
        <taxon>Saccharothrix</taxon>
    </lineage>
</organism>
<gene>
    <name evidence="3" type="ORF">DFJ66_2736</name>
</gene>
<feature type="domain" description="Novel STAND NTPase 3" evidence="2">
    <location>
        <begin position="81"/>
        <end position="156"/>
    </location>
</feature>
<dbReference type="AlphaFoldDB" id="A0A495X800"/>
<reference evidence="3 4" key="1">
    <citation type="submission" date="2018-10" db="EMBL/GenBank/DDBJ databases">
        <title>Sequencing the genomes of 1000 actinobacteria strains.</title>
        <authorList>
            <person name="Klenk H.-P."/>
        </authorList>
    </citation>
    <scope>NUCLEOTIDE SEQUENCE [LARGE SCALE GENOMIC DNA]</scope>
    <source>
        <strain evidence="3 4">DSM 43911</strain>
    </source>
</reference>
<evidence type="ECO:0000256" key="1">
    <source>
        <dbReference type="SAM" id="MobiDB-lite"/>
    </source>
</evidence>
<dbReference type="Pfam" id="PF20720">
    <property type="entry name" value="nSTAND3"/>
    <property type="match status" value="1"/>
</dbReference>
<evidence type="ECO:0000313" key="3">
    <source>
        <dbReference type="EMBL" id="RKT69506.1"/>
    </source>
</evidence>
<dbReference type="InterPro" id="IPR027417">
    <property type="entry name" value="P-loop_NTPase"/>
</dbReference>
<keyword evidence="4" id="KW-1185">Reference proteome</keyword>
<proteinExistence type="predicted"/>
<sequence>MLPGVLALVSNIATNTISLPDEWVAASWVAVGLLLTASIVVEVRRSQPTGVRIARVRDLNDPVAVGVHRAAPSSRSPLPPFVPRDRFPDVRDALQAGGFVLIVGDSTAGKTRLAYEAMRQYLPRHTCVRPLTPEALPDALRIARRKRHAVVWLDDLERYLGSPPVDWDGVLVLATIRTHERDDLSTRHDPQRSPGDRQRARAGRAVFDAVTHEIRLDRMWSDDEVARARTVDDDRIAQALAGTSRHGVAETIAAGPQLLQSWRDARDARGAAIVSAAVDARLAGHHRPLSEDLLRELHLAYVPETERPGPWGSALEWATQPVQATSSMLEPVGSGYLAFDYLVDATAAEPFTIPTATWQILIDHVEGADLVEVGWQASFHGQLDLVERAARRLLDADEHTAASSVAAALGDAGRSERAAELLEEILDRAEQSSSLDSVVRLGLLEALVWETGEKYAGLGDPASALPLARRLVAEHTALSGPTHRATLFARLGLARQLGGTDEVEEALATATDVVEQSRRLFGEDDSLTLSARFEVCVWSRAVHGEKAGAEQFADLARYVETQDKADPVFLTQCRLNLGAALTGAAEFTDAVTVLTDAVRMSSELWGNDHQKTLMARQLHIDALAGIDDPSVPELQRQLEIDCTRALGPDHPVTLEAMRGWDLPT</sequence>
<dbReference type="EMBL" id="RBXR01000001">
    <property type="protein sequence ID" value="RKT69506.1"/>
    <property type="molecule type" value="Genomic_DNA"/>
</dbReference>
<feature type="compositionally biased region" description="Basic and acidic residues" evidence="1">
    <location>
        <begin position="181"/>
        <end position="199"/>
    </location>
</feature>
<feature type="region of interest" description="Disordered" evidence="1">
    <location>
        <begin position="181"/>
        <end position="201"/>
    </location>
</feature>
<dbReference type="Gene3D" id="1.25.40.10">
    <property type="entry name" value="Tetratricopeptide repeat domain"/>
    <property type="match status" value="2"/>
</dbReference>
<dbReference type="SUPFAM" id="SSF48452">
    <property type="entry name" value="TPR-like"/>
    <property type="match status" value="1"/>
</dbReference>
<evidence type="ECO:0000313" key="4">
    <source>
        <dbReference type="Proteomes" id="UP000272729"/>
    </source>
</evidence>
<name>A0A495X800_9PSEU</name>
<dbReference type="InterPro" id="IPR049050">
    <property type="entry name" value="nSTAND3"/>
</dbReference>
<protein>
    <recommendedName>
        <fullName evidence="2">Novel STAND NTPase 3 domain-containing protein</fullName>
    </recommendedName>
</protein>
<accession>A0A495X800</accession>
<comment type="caution">
    <text evidence="3">The sequence shown here is derived from an EMBL/GenBank/DDBJ whole genome shotgun (WGS) entry which is preliminary data.</text>
</comment>